<dbReference type="Gene3D" id="1.10.10.10">
    <property type="entry name" value="Winged helix-like DNA-binding domain superfamily/Winged helix DNA-binding domain"/>
    <property type="match status" value="1"/>
</dbReference>
<dbReference type="Pfam" id="PF04542">
    <property type="entry name" value="Sigma70_r2"/>
    <property type="match status" value="1"/>
</dbReference>
<dbReference type="InterPro" id="IPR013249">
    <property type="entry name" value="RNA_pol_sigma70_r4_t2"/>
</dbReference>
<accession>A0A1C4G8J7</accession>
<dbReference type="EMBL" id="FMAR01000027">
    <property type="protein sequence ID" value="SCC64165.1"/>
    <property type="molecule type" value="Genomic_DNA"/>
</dbReference>
<evidence type="ECO:0000256" key="2">
    <source>
        <dbReference type="ARBA" id="ARBA00023015"/>
    </source>
</evidence>
<dbReference type="InterPro" id="IPR013324">
    <property type="entry name" value="RNA_pol_sigma_r3/r4-like"/>
</dbReference>
<dbReference type="InterPro" id="IPR036388">
    <property type="entry name" value="WH-like_DNA-bd_sf"/>
</dbReference>
<proteinExistence type="inferred from homology"/>
<dbReference type="RefSeq" id="WP_089715678.1">
    <property type="nucleotide sequence ID" value="NZ_FMAR01000027.1"/>
</dbReference>
<dbReference type="GO" id="GO:0006352">
    <property type="term" value="P:DNA-templated transcription initiation"/>
    <property type="evidence" value="ECO:0007669"/>
    <property type="project" value="InterPro"/>
</dbReference>
<dbReference type="OrthoDB" id="1097528at2"/>
<keyword evidence="2" id="KW-0805">Transcription regulation</keyword>
<evidence type="ECO:0000313" key="8">
    <source>
        <dbReference type="Proteomes" id="UP000242818"/>
    </source>
</evidence>
<dbReference type="SUPFAM" id="SSF88946">
    <property type="entry name" value="Sigma2 domain of RNA polymerase sigma factors"/>
    <property type="match status" value="1"/>
</dbReference>
<dbReference type="Pfam" id="PF08281">
    <property type="entry name" value="Sigma70_r4_2"/>
    <property type="match status" value="1"/>
</dbReference>
<keyword evidence="3" id="KW-0731">Sigma factor</keyword>
<dbReference type="Proteomes" id="UP000242818">
    <property type="component" value="Unassembled WGS sequence"/>
</dbReference>
<dbReference type="NCBIfam" id="TIGR02937">
    <property type="entry name" value="sigma70-ECF"/>
    <property type="match status" value="1"/>
</dbReference>
<dbReference type="STRING" id="1335309.GA0116948_1279"/>
<dbReference type="PANTHER" id="PTHR43133">
    <property type="entry name" value="RNA POLYMERASE ECF-TYPE SIGMA FACTO"/>
    <property type="match status" value="1"/>
</dbReference>
<comment type="similarity">
    <text evidence="1">Belongs to the sigma-70 factor family. ECF subfamily.</text>
</comment>
<protein>
    <submittedName>
        <fullName evidence="7">RNA polymerase sigma-70 factor, ECF subfamily</fullName>
    </submittedName>
</protein>
<organism evidence="7 8">
    <name type="scientific">Chitinophaga costaii</name>
    <dbReference type="NCBI Taxonomy" id="1335309"/>
    <lineage>
        <taxon>Bacteria</taxon>
        <taxon>Pseudomonadati</taxon>
        <taxon>Bacteroidota</taxon>
        <taxon>Chitinophagia</taxon>
        <taxon>Chitinophagales</taxon>
        <taxon>Chitinophagaceae</taxon>
        <taxon>Chitinophaga</taxon>
    </lineage>
</organism>
<name>A0A1C4G8J7_9BACT</name>
<feature type="domain" description="RNA polymerase sigma-70 region 2" evidence="5">
    <location>
        <begin position="27"/>
        <end position="93"/>
    </location>
</feature>
<gene>
    <name evidence="7" type="ORF">GA0116948_1279</name>
</gene>
<feature type="domain" description="RNA polymerase sigma factor 70 region 4 type 2" evidence="6">
    <location>
        <begin position="122"/>
        <end position="174"/>
    </location>
</feature>
<dbReference type="CDD" id="cd06171">
    <property type="entry name" value="Sigma70_r4"/>
    <property type="match status" value="1"/>
</dbReference>
<evidence type="ECO:0000256" key="1">
    <source>
        <dbReference type="ARBA" id="ARBA00010641"/>
    </source>
</evidence>
<evidence type="ECO:0000259" key="6">
    <source>
        <dbReference type="Pfam" id="PF08281"/>
    </source>
</evidence>
<keyword evidence="4" id="KW-0804">Transcription</keyword>
<evidence type="ECO:0000256" key="3">
    <source>
        <dbReference type="ARBA" id="ARBA00023082"/>
    </source>
</evidence>
<dbReference type="InterPro" id="IPR007627">
    <property type="entry name" value="RNA_pol_sigma70_r2"/>
</dbReference>
<dbReference type="PANTHER" id="PTHR43133:SF46">
    <property type="entry name" value="RNA POLYMERASE SIGMA-70 FACTOR ECF SUBFAMILY"/>
    <property type="match status" value="1"/>
</dbReference>
<evidence type="ECO:0000313" key="7">
    <source>
        <dbReference type="EMBL" id="SCC64165.1"/>
    </source>
</evidence>
<dbReference type="Gene3D" id="1.10.1740.10">
    <property type="match status" value="1"/>
</dbReference>
<dbReference type="InterPro" id="IPR039425">
    <property type="entry name" value="RNA_pol_sigma-70-like"/>
</dbReference>
<dbReference type="GO" id="GO:0016987">
    <property type="term" value="F:sigma factor activity"/>
    <property type="evidence" value="ECO:0007669"/>
    <property type="project" value="UniProtKB-KW"/>
</dbReference>
<dbReference type="SUPFAM" id="SSF88659">
    <property type="entry name" value="Sigma3 and sigma4 domains of RNA polymerase sigma factors"/>
    <property type="match status" value="1"/>
</dbReference>
<dbReference type="InterPro" id="IPR014284">
    <property type="entry name" value="RNA_pol_sigma-70_dom"/>
</dbReference>
<dbReference type="GO" id="GO:0003677">
    <property type="term" value="F:DNA binding"/>
    <property type="evidence" value="ECO:0007669"/>
    <property type="project" value="InterPro"/>
</dbReference>
<evidence type="ECO:0000256" key="4">
    <source>
        <dbReference type="ARBA" id="ARBA00023163"/>
    </source>
</evidence>
<sequence length="187" mass="21714">MVSYTGYNDGELVGLLQQGDHRAFEELYNRYWKLVFSVALSKLDNYTEAEEIVQEIYTDLWARRQTAEIRSVKHYLAASVKYQVMTLLARRNRRNQLESGLQAAPSFTTPTSQRLEFNQLLQELEQLVDALPEKCQLIYRLSREQGYSHKAIATQLNISSKTVETQITRALARIRKGLNDAAFFHFF</sequence>
<reference evidence="7 8" key="1">
    <citation type="submission" date="2016-08" db="EMBL/GenBank/DDBJ databases">
        <authorList>
            <person name="Seilhamer J.J."/>
        </authorList>
    </citation>
    <scope>NUCLEOTIDE SEQUENCE [LARGE SCALE GENOMIC DNA]</scope>
    <source>
        <strain evidence="7 8">A37T2</strain>
    </source>
</reference>
<dbReference type="AlphaFoldDB" id="A0A1C4G8J7"/>
<dbReference type="InterPro" id="IPR013325">
    <property type="entry name" value="RNA_pol_sigma_r2"/>
</dbReference>
<keyword evidence="8" id="KW-1185">Reference proteome</keyword>
<evidence type="ECO:0000259" key="5">
    <source>
        <dbReference type="Pfam" id="PF04542"/>
    </source>
</evidence>